<proteinExistence type="predicted"/>
<evidence type="ECO:0000313" key="3">
    <source>
        <dbReference type="Proteomes" id="UP001054889"/>
    </source>
</evidence>
<dbReference type="Proteomes" id="UP001054889">
    <property type="component" value="Unassembled WGS sequence"/>
</dbReference>
<reference evidence="2" key="2">
    <citation type="submission" date="2021-12" db="EMBL/GenBank/DDBJ databases">
        <title>Resequencing data analysis of finger millet.</title>
        <authorList>
            <person name="Hatakeyama M."/>
            <person name="Aluri S."/>
            <person name="Balachadran M.T."/>
            <person name="Sivarajan S.R."/>
            <person name="Poveda L."/>
            <person name="Shimizu-Inatsugi R."/>
            <person name="Schlapbach R."/>
            <person name="Sreeman S.M."/>
            <person name="Shimizu K.K."/>
        </authorList>
    </citation>
    <scope>NUCLEOTIDE SEQUENCE</scope>
</reference>
<evidence type="ECO:0000313" key="2">
    <source>
        <dbReference type="EMBL" id="GJN29800.1"/>
    </source>
</evidence>
<dbReference type="EMBL" id="BQKI01000081">
    <property type="protein sequence ID" value="GJN29800.1"/>
    <property type="molecule type" value="Genomic_DNA"/>
</dbReference>
<gene>
    <name evidence="2" type="primary">gb18055</name>
    <name evidence="1" type="synonym">gb17988</name>
    <name evidence="1" type="ORF">PR202_gb17988</name>
    <name evidence="2" type="ORF">PR202_gb18055</name>
</gene>
<organism evidence="2 3">
    <name type="scientific">Eleusine coracana subsp. coracana</name>
    <dbReference type="NCBI Taxonomy" id="191504"/>
    <lineage>
        <taxon>Eukaryota</taxon>
        <taxon>Viridiplantae</taxon>
        <taxon>Streptophyta</taxon>
        <taxon>Embryophyta</taxon>
        <taxon>Tracheophyta</taxon>
        <taxon>Spermatophyta</taxon>
        <taxon>Magnoliopsida</taxon>
        <taxon>Liliopsida</taxon>
        <taxon>Poales</taxon>
        <taxon>Poaceae</taxon>
        <taxon>PACMAD clade</taxon>
        <taxon>Chloridoideae</taxon>
        <taxon>Cynodonteae</taxon>
        <taxon>Eleusininae</taxon>
        <taxon>Eleusine</taxon>
    </lineage>
</organism>
<accession>A0AAV5F600</accession>
<evidence type="ECO:0000313" key="1">
    <source>
        <dbReference type="EMBL" id="GJN29737.1"/>
    </source>
</evidence>
<protein>
    <submittedName>
        <fullName evidence="2">Uncharacterized protein</fullName>
    </submittedName>
</protein>
<dbReference type="AlphaFoldDB" id="A0AAV5F600"/>
<sequence length="155" mass="17538">MEAAARGGSLASRHRRACVRSRFLASPSALRRLQSPRRTEGDFASLSQHYSWRTAWQFQLTSPPALHFTFRTHIVVSCRRAPWMRPTNRRRRRVLHIAAIRGVRTVAAMEAAAPRAVDVARSLFVFPLRRVSGFFSFPSPRAMSQALRRGGIGAR</sequence>
<comment type="caution">
    <text evidence="2">The sequence shown here is derived from an EMBL/GenBank/DDBJ whole genome shotgun (WGS) entry which is preliminary data.</text>
</comment>
<dbReference type="EMBL" id="BQKI01000081">
    <property type="protein sequence ID" value="GJN29737.1"/>
    <property type="molecule type" value="Genomic_DNA"/>
</dbReference>
<name>A0AAV5F600_ELECO</name>
<reference evidence="2" key="1">
    <citation type="journal article" date="2018" name="DNA Res.">
        <title>Multiple hybrid de novo genome assembly of finger millet, an orphan allotetraploid crop.</title>
        <authorList>
            <person name="Hatakeyama M."/>
            <person name="Aluri S."/>
            <person name="Balachadran M.T."/>
            <person name="Sivarajan S.R."/>
            <person name="Patrignani A."/>
            <person name="Gruter S."/>
            <person name="Poveda L."/>
            <person name="Shimizu-Inatsugi R."/>
            <person name="Baeten J."/>
            <person name="Francoijs K.J."/>
            <person name="Nataraja K.N."/>
            <person name="Reddy Y.A.N."/>
            <person name="Phadnis S."/>
            <person name="Ravikumar R.L."/>
            <person name="Schlapbach R."/>
            <person name="Sreeman S.M."/>
            <person name="Shimizu K.K."/>
        </authorList>
    </citation>
    <scope>NUCLEOTIDE SEQUENCE</scope>
</reference>
<keyword evidence="3" id="KW-1185">Reference proteome</keyword>